<feature type="compositionally biased region" description="Basic and acidic residues" evidence="1">
    <location>
        <begin position="14"/>
        <end position="24"/>
    </location>
</feature>
<proteinExistence type="predicted"/>
<dbReference type="AlphaFoldDB" id="A0AAE5UDD5"/>
<evidence type="ECO:0000313" key="2">
    <source>
        <dbReference type="EMBL" id="PES41690.1"/>
    </source>
</evidence>
<protein>
    <submittedName>
        <fullName evidence="2">Uncharacterized protein</fullName>
    </submittedName>
</protein>
<comment type="caution">
    <text evidence="2">The sequence shown here is derived from an EMBL/GenBank/DDBJ whole genome shotgun (WGS) entry which is preliminary data.</text>
</comment>
<name>A0AAE5UDD5_PRIMG</name>
<dbReference type="Proteomes" id="UP000220341">
    <property type="component" value="Unassembled WGS sequence"/>
</dbReference>
<sequence length="81" mass="9258">MVGGQGEDSCVKSGTDETRQERPPSESAALYGNQQRCNKGSMLAYYPICSSLDWGDFVMSQSLLLFEFRKIEKRRYFFCVL</sequence>
<reference evidence="2 3" key="1">
    <citation type="submission" date="2017-09" db="EMBL/GenBank/DDBJ databases">
        <title>Large-scale bioinformatics analysis of Bacillus genomes uncovers conserved roles of natural products in bacterial physiology.</title>
        <authorList>
            <consortium name="Agbiome Team Llc"/>
            <person name="Bleich R.M."/>
            <person name="Kirk G.J."/>
            <person name="Santa Maria K.C."/>
            <person name="Allen S.E."/>
            <person name="Farag S."/>
            <person name="Shank E.A."/>
            <person name="Bowers A."/>
        </authorList>
    </citation>
    <scope>NUCLEOTIDE SEQUENCE [LARGE SCALE GENOMIC DNA]</scope>
    <source>
        <strain evidence="2 3">AFS003013</strain>
    </source>
</reference>
<feature type="region of interest" description="Disordered" evidence="1">
    <location>
        <begin position="1"/>
        <end position="30"/>
    </location>
</feature>
<evidence type="ECO:0000256" key="1">
    <source>
        <dbReference type="SAM" id="MobiDB-lite"/>
    </source>
</evidence>
<organism evidence="2 3">
    <name type="scientific">Priestia megaterium</name>
    <name type="common">Bacillus megaterium</name>
    <dbReference type="NCBI Taxonomy" id="1404"/>
    <lineage>
        <taxon>Bacteria</taxon>
        <taxon>Bacillati</taxon>
        <taxon>Bacillota</taxon>
        <taxon>Bacilli</taxon>
        <taxon>Bacillales</taxon>
        <taxon>Bacillaceae</taxon>
        <taxon>Priestia</taxon>
    </lineage>
</organism>
<dbReference type="RefSeq" id="WP_098277626.1">
    <property type="nucleotide sequence ID" value="NZ_CATKQG010000011.1"/>
</dbReference>
<accession>A0AAE5UDD5</accession>
<dbReference type="EMBL" id="NTYW01000004">
    <property type="protein sequence ID" value="PES41690.1"/>
    <property type="molecule type" value="Genomic_DNA"/>
</dbReference>
<gene>
    <name evidence="2" type="ORF">CN497_02635</name>
</gene>
<evidence type="ECO:0000313" key="3">
    <source>
        <dbReference type="Proteomes" id="UP000220341"/>
    </source>
</evidence>